<keyword evidence="1" id="KW-0677">Repeat</keyword>
<dbReference type="InterPro" id="IPR009057">
    <property type="entry name" value="Homeodomain-like_sf"/>
</dbReference>
<dbReference type="InterPro" id="IPR017930">
    <property type="entry name" value="Myb_dom"/>
</dbReference>
<dbReference type="SMART" id="SM00717">
    <property type="entry name" value="SANT"/>
    <property type="match status" value="2"/>
</dbReference>
<sequence>MNQKNGQKAPWTPEEDEEVRKLVDKHGDKSWVLVASFLPNRTGKQIRERWHNQLDPNIMKGPWTEEEDMLIMEAQKIHGNKWAEIAKLVPGRTDNAIKNRWNSTIRRKMRKEKNIAM</sequence>
<reference evidence="7" key="2">
    <citation type="submission" date="2012-11" db="EMBL/GenBank/DDBJ databases">
        <authorList>
            <person name="Kuo A."/>
            <person name="Curtis B.A."/>
            <person name="Tanifuji G."/>
            <person name="Burki F."/>
            <person name="Gruber A."/>
            <person name="Irimia M."/>
            <person name="Maruyama S."/>
            <person name="Arias M.C."/>
            <person name="Ball S.G."/>
            <person name="Gile G.H."/>
            <person name="Hirakawa Y."/>
            <person name="Hopkins J.F."/>
            <person name="Rensing S.A."/>
            <person name="Schmutz J."/>
            <person name="Symeonidi A."/>
            <person name="Elias M."/>
            <person name="Eveleigh R.J."/>
            <person name="Herman E.K."/>
            <person name="Klute M.J."/>
            <person name="Nakayama T."/>
            <person name="Obornik M."/>
            <person name="Reyes-Prieto A."/>
            <person name="Armbrust E.V."/>
            <person name="Aves S.J."/>
            <person name="Beiko R.G."/>
            <person name="Coutinho P."/>
            <person name="Dacks J.B."/>
            <person name="Durnford D.G."/>
            <person name="Fast N.M."/>
            <person name="Green B.R."/>
            <person name="Grisdale C."/>
            <person name="Hempe F."/>
            <person name="Henrissat B."/>
            <person name="Hoppner M.P."/>
            <person name="Ishida K.-I."/>
            <person name="Kim E."/>
            <person name="Koreny L."/>
            <person name="Kroth P.G."/>
            <person name="Liu Y."/>
            <person name="Malik S.-B."/>
            <person name="Maier U.G."/>
            <person name="McRose D."/>
            <person name="Mock T."/>
            <person name="Neilson J.A."/>
            <person name="Onodera N.T."/>
            <person name="Poole A.M."/>
            <person name="Pritham E.J."/>
            <person name="Richards T.A."/>
            <person name="Rocap G."/>
            <person name="Roy S.W."/>
            <person name="Sarai C."/>
            <person name="Schaack S."/>
            <person name="Shirato S."/>
            <person name="Slamovits C.H."/>
            <person name="Spencer D.F."/>
            <person name="Suzuki S."/>
            <person name="Worden A.Z."/>
            <person name="Zauner S."/>
            <person name="Barry K."/>
            <person name="Bell C."/>
            <person name="Bharti A.K."/>
            <person name="Crow J.A."/>
            <person name="Grimwood J."/>
            <person name="Kramer R."/>
            <person name="Lindquist E."/>
            <person name="Lucas S."/>
            <person name="Salamov A."/>
            <person name="McFadden G.I."/>
            <person name="Lane C.E."/>
            <person name="Keeling P.J."/>
            <person name="Gray M.W."/>
            <person name="Grigoriev I.V."/>
            <person name="Archibald J.M."/>
        </authorList>
    </citation>
    <scope>NUCLEOTIDE SEQUENCE</scope>
    <source>
        <strain evidence="7">CCMP2712</strain>
    </source>
</reference>
<dbReference type="Gene3D" id="1.10.10.60">
    <property type="entry name" value="Homeodomain-like"/>
    <property type="match status" value="2"/>
</dbReference>
<organism evidence="5">
    <name type="scientific">Guillardia theta (strain CCMP2712)</name>
    <name type="common">Cryptophyte</name>
    <dbReference type="NCBI Taxonomy" id="905079"/>
    <lineage>
        <taxon>Eukaryota</taxon>
        <taxon>Cryptophyceae</taxon>
        <taxon>Pyrenomonadales</taxon>
        <taxon>Geminigeraceae</taxon>
        <taxon>Guillardia</taxon>
    </lineage>
</organism>
<dbReference type="EMBL" id="JH993029">
    <property type="protein sequence ID" value="EKX40752.1"/>
    <property type="molecule type" value="Genomic_DNA"/>
</dbReference>
<dbReference type="AlphaFoldDB" id="L1IXC9"/>
<keyword evidence="2" id="KW-0238">DNA-binding</keyword>
<evidence type="ECO:0000256" key="1">
    <source>
        <dbReference type="ARBA" id="ARBA00022737"/>
    </source>
</evidence>
<dbReference type="KEGG" id="gtt:GUITHDRAFT_75327"/>
<dbReference type="STRING" id="905079.L1IXC9"/>
<dbReference type="GO" id="GO:0005634">
    <property type="term" value="C:nucleus"/>
    <property type="evidence" value="ECO:0007669"/>
    <property type="project" value="TreeGrafter"/>
</dbReference>
<evidence type="ECO:0000313" key="5">
    <source>
        <dbReference type="EMBL" id="EKX40752.1"/>
    </source>
</evidence>
<dbReference type="HOGENOM" id="CLU_028567_26_4_1"/>
<dbReference type="CDD" id="cd00167">
    <property type="entry name" value="SANT"/>
    <property type="match status" value="2"/>
</dbReference>
<reference evidence="6" key="3">
    <citation type="submission" date="2015-06" db="UniProtKB">
        <authorList>
            <consortium name="EnsemblProtists"/>
        </authorList>
    </citation>
    <scope>IDENTIFICATION</scope>
</reference>
<evidence type="ECO:0000259" key="4">
    <source>
        <dbReference type="PROSITE" id="PS51294"/>
    </source>
</evidence>
<keyword evidence="7" id="KW-1185">Reference proteome</keyword>
<dbReference type="PaxDb" id="55529-EKX40752"/>
<proteinExistence type="predicted"/>
<dbReference type="Proteomes" id="UP000011087">
    <property type="component" value="Unassembled WGS sequence"/>
</dbReference>
<evidence type="ECO:0000313" key="6">
    <source>
        <dbReference type="EnsemblProtists" id="EKX40752"/>
    </source>
</evidence>
<dbReference type="GeneID" id="17297355"/>
<dbReference type="EnsemblProtists" id="EKX40752">
    <property type="protein sequence ID" value="EKX40752"/>
    <property type="gene ID" value="GUITHDRAFT_75327"/>
</dbReference>
<protein>
    <submittedName>
        <fullName evidence="5 6">Uncharacterized protein</fullName>
    </submittedName>
</protein>
<dbReference type="OMA" id="MAYVERN"/>
<dbReference type="GO" id="GO:0000978">
    <property type="term" value="F:RNA polymerase II cis-regulatory region sequence-specific DNA binding"/>
    <property type="evidence" value="ECO:0007669"/>
    <property type="project" value="TreeGrafter"/>
</dbReference>
<evidence type="ECO:0000256" key="2">
    <source>
        <dbReference type="ARBA" id="ARBA00023125"/>
    </source>
</evidence>
<dbReference type="Pfam" id="PF13921">
    <property type="entry name" value="Myb_DNA-bind_6"/>
    <property type="match status" value="1"/>
</dbReference>
<feature type="domain" description="Myb-like" evidence="3">
    <location>
        <begin position="3"/>
        <end position="54"/>
    </location>
</feature>
<dbReference type="PROSITE" id="PS51294">
    <property type="entry name" value="HTH_MYB"/>
    <property type="match status" value="2"/>
</dbReference>
<name>L1IXC9_GUITC</name>
<dbReference type="FunFam" id="1.10.10.60:FF:000010">
    <property type="entry name" value="Transcriptional activator Myb isoform A"/>
    <property type="match status" value="1"/>
</dbReference>
<evidence type="ECO:0000259" key="3">
    <source>
        <dbReference type="PROSITE" id="PS50090"/>
    </source>
</evidence>
<dbReference type="SUPFAM" id="SSF46689">
    <property type="entry name" value="Homeodomain-like"/>
    <property type="match status" value="1"/>
</dbReference>
<dbReference type="RefSeq" id="XP_005827732.1">
    <property type="nucleotide sequence ID" value="XM_005827675.1"/>
</dbReference>
<gene>
    <name evidence="5" type="ORF">GUITHDRAFT_75327</name>
</gene>
<reference evidence="5 7" key="1">
    <citation type="journal article" date="2012" name="Nature">
        <title>Algal genomes reveal evolutionary mosaicism and the fate of nucleomorphs.</title>
        <authorList>
            <consortium name="DOE Joint Genome Institute"/>
            <person name="Curtis B.A."/>
            <person name="Tanifuji G."/>
            <person name="Burki F."/>
            <person name="Gruber A."/>
            <person name="Irimia M."/>
            <person name="Maruyama S."/>
            <person name="Arias M.C."/>
            <person name="Ball S.G."/>
            <person name="Gile G.H."/>
            <person name="Hirakawa Y."/>
            <person name="Hopkins J.F."/>
            <person name="Kuo A."/>
            <person name="Rensing S.A."/>
            <person name="Schmutz J."/>
            <person name="Symeonidi A."/>
            <person name="Elias M."/>
            <person name="Eveleigh R.J."/>
            <person name="Herman E.K."/>
            <person name="Klute M.J."/>
            <person name="Nakayama T."/>
            <person name="Obornik M."/>
            <person name="Reyes-Prieto A."/>
            <person name="Armbrust E.V."/>
            <person name="Aves S.J."/>
            <person name="Beiko R.G."/>
            <person name="Coutinho P."/>
            <person name="Dacks J.B."/>
            <person name="Durnford D.G."/>
            <person name="Fast N.M."/>
            <person name="Green B.R."/>
            <person name="Grisdale C.J."/>
            <person name="Hempel F."/>
            <person name="Henrissat B."/>
            <person name="Hoppner M.P."/>
            <person name="Ishida K."/>
            <person name="Kim E."/>
            <person name="Koreny L."/>
            <person name="Kroth P.G."/>
            <person name="Liu Y."/>
            <person name="Malik S.B."/>
            <person name="Maier U.G."/>
            <person name="McRose D."/>
            <person name="Mock T."/>
            <person name="Neilson J.A."/>
            <person name="Onodera N.T."/>
            <person name="Poole A.M."/>
            <person name="Pritham E.J."/>
            <person name="Richards T.A."/>
            <person name="Rocap G."/>
            <person name="Roy S.W."/>
            <person name="Sarai C."/>
            <person name="Schaack S."/>
            <person name="Shirato S."/>
            <person name="Slamovits C.H."/>
            <person name="Spencer D.F."/>
            <person name="Suzuki S."/>
            <person name="Worden A.Z."/>
            <person name="Zauner S."/>
            <person name="Barry K."/>
            <person name="Bell C."/>
            <person name="Bharti A.K."/>
            <person name="Crow J.A."/>
            <person name="Grimwood J."/>
            <person name="Kramer R."/>
            <person name="Lindquist E."/>
            <person name="Lucas S."/>
            <person name="Salamov A."/>
            <person name="McFadden G.I."/>
            <person name="Lane C.E."/>
            <person name="Keeling P.J."/>
            <person name="Gray M.W."/>
            <person name="Grigoriev I.V."/>
            <person name="Archibald J.M."/>
        </authorList>
    </citation>
    <scope>NUCLEOTIDE SEQUENCE</scope>
    <source>
        <strain evidence="5 7">CCMP2712</strain>
    </source>
</reference>
<dbReference type="eggNOG" id="KOG0048">
    <property type="taxonomic scope" value="Eukaryota"/>
</dbReference>
<evidence type="ECO:0000313" key="7">
    <source>
        <dbReference type="Proteomes" id="UP000011087"/>
    </source>
</evidence>
<feature type="domain" description="HTH myb-type" evidence="4">
    <location>
        <begin position="55"/>
        <end position="109"/>
    </location>
</feature>
<dbReference type="PROSITE" id="PS50090">
    <property type="entry name" value="MYB_LIKE"/>
    <property type="match status" value="2"/>
</dbReference>
<dbReference type="OrthoDB" id="2143914at2759"/>
<dbReference type="PANTHER" id="PTHR45614">
    <property type="entry name" value="MYB PROTEIN-RELATED"/>
    <property type="match status" value="1"/>
</dbReference>
<dbReference type="PANTHER" id="PTHR45614:SF25">
    <property type="entry name" value="MYB PROTEIN"/>
    <property type="match status" value="1"/>
</dbReference>
<feature type="domain" description="Myb-like" evidence="3">
    <location>
        <begin position="55"/>
        <end position="105"/>
    </location>
</feature>
<accession>L1IXC9</accession>
<dbReference type="GO" id="GO:0000981">
    <property type="term" value="F:DNA-binding transcription factor activity, RNA polymerase II-specific"/>
    <property type="evidence" value="ECO:0007669"/>
    <property type="project" value="TreeGrafter"/>
</dbReference>
<dbReference type="InterPro" id="IPR001005">
    <property type="entry name" value="SANT/Myb"/>
</dbReference>
<dbReference type="InterPro" id="IPR050560">
    <property type="entry name" value="MYB_TF"/>
</dbReference>
<feature type="domain" description="HTH myb-type" evidence="4">
    <location>
        <begin position="1"/>
        <end position="54"/>
    </location>
</feature>